<keyword evidence="4" id="KW-0460">Magnesium</keyword>
<dbReference type="PANTHER" id="PTHR12001:SF44">
    <property type="entry name" value="GERANYLGERANYL PYROPHOSPHATE SYNTHASE"/>
    <property type="match status" value="1"/>
</dbReference>
<evidence type="ECO:0000256" key="5">
    <source>
        <dbReference type="RuleBase" id="RU004466"/>
    </source>
</evidence>
<dbReference type="GO" id="GO:0043386">
    <property type="term" value="P:mycotoxin biosynthetic process"/>
    <property type="evidence" value="ECO:0007669"/>
    <property type="project" value="UniProtKB-ARBA"/>
</dbReference>
<dbReference type="PROSITE" id="PS00723">
    <property type="entry name" value="POLYPRENYL_SYNTHASE_1"/>
    <property type="match status" value="1"/>
</dbReference>
<keyword evidence="2 5" id="KW-0808">Transferase</keyword>
<dbReference type="AlphaFoldDB" id="A0A9W9GCZ8"/>
<evidence type="ECO:0000256" key="4">
    <source>
        <dbReference type="ARBA" id="ARBA00022842"/>
    </source>
</evidence>
<reference evidence="7" key="2">
    <citation type="journal article" date="2023" name="IMA Fungus">
        <title>Comparative genomic study of the Penicillium genus elucidates a diverse pangenome and 15 lateral gene transfer events.</title>
        <authorList>
            <person name="Petersen C."/>
            <person name="Sorensen T."/>
            <person name="Nielsen M.R."/>
            <person name="Sondergaard T.E."/>
            <person name="Sorensen J.L."/>
            <person name="Fitzpatrick D.A."/>
            <person name="Frisvad J.C."/>
            <person name="Nielsen K.L."/>
        </authorList>
    </citation>
    <scope>NUCLEOTIDE SEQUENCE</scope>
    <source>
        <strain evidence="7">IBT 30069</strain>
    </source>
</reference>
<dbReference type="EMBL" id="JAPQKH010000001">
    <property type="protein sequence ID" value="KAJ5116546.1"/>
    <property type="molecule type" value="Genomic_DNA"/>
</dbReference>
<evidence type="ECO:0000256" key="3">
    <source>
        <dbReference type="ARBA" id="ARBA00022723"/>
    </source>
</evidence>
<evidence type="ECO:0000313" key="8">
    <source>
        <dbReference type="Proteomes" id="UP001149165"/>
    </source>
</evidence>
<dbReference type="GO" id="GO:0046872">
    <property type="term" value="F:metal ion binding"/>
    <property type="evidence" value="ECO:0007669"/>
    <property type="project" value="UniProtKB-KW"/>
</dbReference>
<evidence type="ECO:0000313" key="7">
    <source>
        <dbReference type="EMBL" id="KAJ5116546.1"/>
    </source>
</evidence>
<dbReference type="InterPro" id="IPR000092">
    <property type="entry name" value="Polyprenyl_synt"/>
</dbReference>
<organism evidence="7 8">
    <name type="scientific">Penicillium angulare</name>
    <dbReference type="NCBI Taxonomy" id="116970"/>
    <lineage>
        <taxon>Eukaryota</taxon>
        <taxon>Fungi</taxon>
        <taxon>Dikarya</taxon>
        <taxon>Ascomycota</taxon>
        <taxon>Pezizomycotina</taxon>
        <taxon>Eurotiomycetes</taxon>
        <taxon>Eurotiomycetidae</taxon>
        <taxon>Eurotiales</taxon>
        <taxon>Aspergillaceae</taxon>
        <taxon>Penicillium</taxon>
    </lineage>
</organism>
<dbReference type="Proteomes" id="UP001149165">
    <property type="component" value="Unassembled WGS sequence"/>
</dbReference>
<feature type="compositionally biased region" description="Polar residues" evidence="6">
    <location>
        <begin position="28"/>
        <end position="40"/>
    </location>
</feature>
<dbReference type="SUPFAM" id="SSF48576">
    <property type="entry name" value="Terpenoid synthases"/>
    <property type="match status" value="1"/>
</dbReference>
<keyword evidence="3" id="KW-0479">Metal-binding</keyword>
<dbReference type="Gene3D" id="1.10.600.10">
    <property type="entry name" value="Farnesyl Diphosphate Synthase"/>
    <property type="match status" value="1"/>
</dbReference>
<name>A0A9W9GCZ8_9EURO</name>
<evidence type="ECO:0000256" key="2">
    <source>
        <dbReference type="ARBA" id="ARBA00022679"/>
    </source>
</evidence>
<comment type="similarity">
    <text evidence="5">Belongs to the FPP/GGPP synthase family.</text>
</comment>
<dbReference type="GO" id="GO:0008299">
    <property type="term" value="P:isoprenoid biosynthetic process"/>
    <property type="evidence" value="ECO:0007669"/>
    <property type="project" value="InterPro"/>
</dbReference>
<dbReference type="GO" id="GO:0004659">
    <property type="term" value="F:prenyltransferase activity"/>
    <property type="evidence" value="ECO:0007669"/>
    <property type="project" value="InterPro"/>
</dbReference>
<dbReference type="CDD" id="cd00685">
    <property type="entry name" value="Trans_IPPS_HT"/>
    <property type="match status" value="1"/>
</dbReference>
<dbReference type="OrthoDB" id="10029326at2759"/>
<protein>
    <submittedName>
        <fullName evidence="7">Uncharacterized protein</fullName>
    </submittedName>
</protein>
<dbReference type="PANTHER" id="PTHR12001">
    <property type="entry name" value="GERANYLGERANYL PYROPHOSPHATE SYNTHASE"/>
    <property type="match status" value="1"/>
</dbReference>
<comment type="caution">
    <text evidence="7">The sequence shown here is derived from an EMBL/GenBank/DDBJ whole genome shotgun (WGS) entry which is preliminary data.</text>
</comment>
<gene>
    <name evidence="7" type="ORF">N7456_000894</name>
</gene>
<sequence>MQLEGLSSVSLGVDAGHKLSHIPGIGEAQTSEQSVSSFKPSSMDDPSDKFNKIVRGPLDYLLSAPGKDFRRQLISAFNQSLQVPADKLDVINHIVELLHTASLLIDDIQDDSDLRRGLPVAHKVYGIPQTINSANYAYFLAQQELIHLKPDAFHVFTEELLNLHLGQGKDLYWRDCLICPTEEEYLTMVSQKTGGLFRLALKLMQLESDSALDLLPLAEKLGLIFQIRDDYQNLQSKSYTDNKGFCEDLSEGKFSFLIIHSVRSNPNDHQLLNILRQRSTEYSVKFHAVRYMESTGSFLYCQKKLACLVQEARNIIEGCIADGQGDGIQKLLNYLDLSEE</sequence>
<proteinExistence type="inferred from homology"/>
<evidence type="ECO:0000256" key="6">
    <source>
        <dbReference type="SAM" id="MobiDB-lite"/>
    </source>
</evidence>
<reference evidence="7" key="1">
    <citation type="submission" date="2022-11" db="EMBL/GenBank/DDBJ databases">
        <authorList>
            <person name="Petersen C."/>
        </authorList>
    </citation>
    <scope>NUCLEOTIDE SEQUENCE</scope>
    <source>
        <strain evidence="7">IBT 30069</strain>
    </source>
</reference>
<comment type="pathway">
    <text evidence="1">Secondary metabolite biosynthesis.</text>
</comment>
<dbReference type="InterPro" id="IPR033749">
    <property type="entry name" value="Polyprenyl_synt_CS"/>
</dbReference>
<dbReference type="Pfam" id="PF00348">
    <property type="entry name" value="polyprenyl_synt"/>
    <property type="match status" value="1"/>
</dbReference>
<dbReference type="SFLD" id="SFLDS00005">
    <property type="entry name" value="Isoprenoid_Synthase_Type_I"/>
    <property type="match status" value="1"/>
</dbReference>
<dbReference type="InterPro" id="IPR008949">
    <property type="entry name" value="Isoprenoid_synthase_dom_sf"/>
</dbReference>
<dbReference type="PROSITE" id="PS00444">
    <property type="entry name" value="POLYPRENYL_SYNTHASE_2"/>
    <property type="match status" value="1"/>
</dbReference>
<feature type="region of interest" description="Disordered" evidence="6">
    <location>
        <begin position="24"/>
        <end position="47"/>
    </location>
</feature>
<accession>A0A9W9GCZ8</accession>
<evidence type="ECO:0000256" key="1">
    <source>
        <dbReference type="ARBA" id="ARBA00005179"/>
    </source>
</evidence>
<dbReference type="GO" id="GO:0046165">
    <property type="term" value="P:alcohol biosynthetic process"/>
    <property type="evidence" value="ECO:0007669"/>
    <property type="project" value="UniProtKB-ARBA"/>
</dbReference>
<keyword evidence="8" id="KW-1185">Reference proteome</keyword>